<proteinExistence type="predicted"/>
<protein>
    <submittedName>
        <fullName evidence="1">Uncharacterized protein</fullName>
    </submittedName>
</protein>
<keyword evidence="2" id="KW-1185">Reference proteome</keyword>
<dbReference type="AlphaFoldDB" id="A0A8X6QK56"/>
<name>A0A8X6QK56_NEPPI</name>
<comment type="caution">
    <text evidence="1">The sequence shown here is derived from an EMBL/GenBank/DDBJ whole genome shotgun (WGS) entry which is preliminary data.</text>
</comment>
<evidence type="ECO:0000313" key="2">
    <source>
        <dbReference type="Proteomes" id="UP000887013"/>
    </source>
</evidence>
<dbReference type="Proteomes" id="UP000887013">
    <property type="component" value="Unassembled WGS sequence"/>
</dbReference>
<dbReference type="EMBL" id="BMAW01031925">
    <property type="protein sequence ID" value="GFU23324.1"/>
    <property type="molecule type" value="Genomic_DNA"/>
</dbReference>
<reference evidence="1" key="1">
    <citation type="submission" date="2020-08" db="EMBL/GenBank/DDBJ databases">
        <title>Multicomponent nature underlies the extraordinary mechanical properties of spider dragline silk.</title>
        <authorList>
            <person name="Kono N."/>
            <person name="Nakamura H."/>
            <person name="Mori M."/>
            <person name="Yoshida Y."/>
            <person name="Ohtoshi R."/>
            <person name="Malay A.D."/>
            <person name="Moran D.A.P."/>
            <person name="Tomita M."/>
            <person name="Numata K."/>
            <person name="Arakawa K."/>
        </authorList>
    </citation>
    <scope>NUCLEOTIDE SEQUENCE</scope>
</reference>
<gene>
    <name evidence="1" type="ORF">NPIL_522561</name>
</gene>
<sequence>MPSEKKSVDADLRFGCFPTSGVVSSLEDSFRETKHESLTREGLGYEKDDISLHLNFFQNPHAFFFAAWGAEFSNLLLLDGFSSCSASSICLRPFSNMLHHFAVAK</sequence>
<evidence type="ECO:0000313" key="1">
    <source>
        <dbReference type="EMBL" id="GFU23324.1"/>
    </source>
</evidence>
<accession>A0A8X6QK56</accession>
<organism evidence="1 2">
    <name type="scientific">Nephila pilipes</name>
    <name type="common">Giant wood spider</name>
    <name type="synonym">Nephila maculata</name>
    <dbReference type="NCBI Taxonomy" id="299642"/>
    <lineage>
        <taxon>Eukaryota</taxon>
        <taxon>Metazoa</taxon>
        <taxon>Ecdysozoa</taxon>
        <taxon>Arthropoda</taxon>
        <taxon>Chelicerata</taxon>
        <taxon>Arachnida</taxon>
        <taxon>Araneae</taxon>
        <taxon>Araneomorphae</taxon>
        <taxon>Entelegynae</taxon>
        <taxon>Araneoidea</taxon>
        <taxon>Nephilidae</taxon>
        <taxon>Nephila</taxon>
    </lineage>
</organism>